<name>A0A2S6IIN8_9FLAO</name>
<reference evidence="2 3" key="1">
    <citation type="submission" date="2018-02" db="EMBL/GenBank/DDBJ databases">
        <title>Genomic Encyclopedia of Archaeal and Bacterial Type Strains, Phase II (KMG-II): from individual species to whole genera.</title>
        <authorList>
            <person name="Goeker M."/>
        </authorList>
    </citation>
    <scope>NUCLEOTIDE SEQUENCE [LARGE SCALE GENOMIC DNA]</scope>
    <source>
        <strain evidence="2 3">DSM 16809</strain>
    </source>
</reference>
<evidence type="ECO:0000313" key="3">
    <source>
        <dbReference type="Proteomes" id="UP000239002"/>
    </source>
</evidence>
<dbReference type="InterPro" id="IPR051783">
    <property type="entry name" value="NAD(P)-dependent_oxidoreduct"/>
</dbReference>
<protein>
    <submittedName>
        <fullName evidence="2">Dihydroflavonol-4-reductase</fullName>
    </submittedName>
</protein>
<dbReference type="GO" id="GO:0004029">
    <property type="term" value="F:aldehyde dehydrogenase (NAD+) activity"/>
    <property type="evidence" value="ECO:0007669"/>
    <property type="project" value="TreeGrafter"/>
</dbReference>
<dbReference type="InterPro" id="IPR036291">
    <property type="entry name" value="NAD(P)-bd_dom_sf"/>
</dbReference>
<dbReference type="EMBL" id="PTJE01000005">
    <property type="protein sequence ID" value="PPK94030.1"/>
    <property type="molecule type" value="Genomic_DNA"/>
</dbReference>
<sequence>MSEEISLVTGGNGHLGNNLIRLLLSENQKVRTTVRNINNTDPFNGLDCEVVQADLMDRTSLKKAFQGVTNLYAVAANFSMWAKNPKEEIYNNNMQGTQNVFQMAKECGVKNIVYVSSVASLDFTKLPANVDNGYNKDRRNWYYNSKNDSDKLALELSEKYGIRTVVILPSAMIGSEAHKLSYSNNLVHQALNGEIPVDTNMTLNWVDVKDVAFGAYQAMQKGRNRERYILSNEHHTTMQETVKIASELYPELKLKTPKKVPKCLLYSVAGLMEFSSKLTGKEPLLMRHYVDMFYGLKQDYDISKSRKELGYNPKSSREALEDALKYLKTDWK</sequence>
<dbReference type="PANTHER" id="PTHR48079:SF6">
    <property type="entry name" value="NAD(P)-BINDING DOMAIN-CONTAINING PROTEIN-RELATED"/>
    <property type="match status" value="1"/>
</dbReference>
<dbReference type="InterPro" id="IPR001509">
    <property type="entry name" value="Epimerase_deHydtase"/>
</dbReference>
<feature type="domain" description="NAD-dependent epimerase/dehydratase" evidence="1">
    <location>
        <begin position="7"/>
        <end position="228"/>
    </location>
</feature>
<accession>A0A2S6IIN8</accession>
<dbReference type="AlphaFoldDB" id="A0A2S6IIN8"/>
<proteinExistence type="predicted"/>
<dbReference type="PANTHER" id="PTHR48079">
    <property type="entry name" value="PROTEIN YEEZ"/>
    <property type="match status" value="1"/>
</dbReference>
<gene>
    <name evidence="2" type="ORF">LY01_02252</name>
</gene>
<evidence type="ECO:0000313" key="2">
    <source>
        <dbReference type="EMBL" id="PPK94030.1"/>
    </source>
</evidence>
<dbReference type="Pfam" id="PF01370">
    <property type="entry name" value="Epimerase"/>
    <property type="match status" value="1"/>
</dbReference>
<dbReference type="RefSeq" id="WP_211289296.1">
    <property type="nucleotide sequence ID" value="NZ_MQVW01000002.1"/>
</dbReference>
<dbReference type="GO" id="GO:0005737">
    <property type="term" value="C:cytoplasm"/>
    <property type="evidence" value="ECO:0007669"/>
    <property type="project" value="TreeGrafter"/>
</dbReference>
<keyword evidence="3" id="KW-1185">Reference proteome</keyword>
<dbReference type="SUPFAM" id="SSF51735">
    <property type="entry name" value="NAD(P)-binding Rossmann-fold domains"/>
    <property type="match status" value="1"/>
</dbReference>
<dbReference type="Gene3D" id="3.40.50.720">
    <property type="entry name" value="NAD(P)-binding Rossmann-like Domain"/>
    <property type="match status" value="1"/>
</dbReference>
<evidence type="ECO:0000259" key="1">
    <source>
        <dbReference type="Pfam" id="PF01370"/>
    </source>
</evidence>
<comment type="caution">
    <text evidence="2">The sequence shown here is derived from an EMBL/GenBank/DDBJ whole genome shotgun (WGS) entry which is preliminary data.</text>
</comment>
<dbReference type="Proteomes" id="UP000239002">
    <property type="component" value="Unassembled WGS sequence"/>
</dbReference>
<organism evidence="2 3">
    <name type="scientific">Nonlabens xylanidelens</name>
    <dbReference type="NCBI Taxonomy" id="191564"/>
    <lineage>
        <taxon>Bacteria</taxon>
        <taxon>Pseudomonadati</taxon>
        <taxon>Bacteroidota</taxon>
        <taxon>Flavobacteriia</taxon>
        <taxon>Flavobacteriales</taxon>
        <taxon>Flavobacteriaceae</taxon>
        <taxon>Nonlabens</taxon>
    </lineage>
</organism>